<dbReference type="SMART" id="SM01234">
    <property type="entry name" value="Haemolytic"/>
    <property type="match status" value="1"/>
</dbReference>
<comment type="similarity">
    <text evidence="1">Belongs to the UPF0161 family.</text>
</comment>
<accession>A0A0A7S179</accession>
<dbReference type="Proteomes" id="UP000247838">
    <property type="component" value="Unassembled WGS sequence"/>
</dbReference>
<dbReference type="AlphaFoldDB" id="A0A0A7S179"/>
<evidence type="ECO:0000313" key="6">
    <source>
        <dbReference type="Proteomes" id="UP000030901"/>
    </source>
</evidence>
<evidence type="ECO:0000256" key="2">
    <source>
        <dbReference type="SAM" id="MobiDB-lite"/>
    </source>
</evidence>
<proteinExistence type="inferred from homology"/>
<gene>
    <name evidence="5" type="ORF">DKK76_07155</name>
    <name evidence="4" type="ORF">FPB0191_01467</name>
</gene>
<evidence type="ECO:0000313" key="4">
    <source>
        <dbReference type="EMBL" id="AJA45284.1"/>
    </source>
</evidence>
<keyword evidence="3" id="KW-1133">Transmembrane helix</keyword>
<keyword evidence="3" id="KW-0812">Transmembrane</keyword>
<dbReference type="KEGG" id="fpp:FPB0191_01467"/>
<dbReference type="EMBL" id="CP009056">
    <property type="protein sequence ID" value="AJA45284.1"/>
    <property type="molecule type" value="Genomic_DNA"/>
</dbReference>
<keyword evidence="6" id="KW-1185">Reference proteome</keyword>
<dbReference type="HOGENOM" id="CLU_144811_5_1_6"/>
<reference evidence="4 6" key="1">
    <citation type="journal article" date="2014" name="Appl. Environ. Microbiol.">
        <title>Gut symbionts from distinct hosts exhibit genotoxic activity via divergent colibactin biosynthetic pathways.</title>
        <authorList>
            <person name="Engel P."/>
            <person name="Vizcaino M.I."/>
            <person name="Crawford J.M."/>
        </authorList>
    </citation>
    <scope>NUCLEOTIDE SEQUENCE [LARGE SCALE GENOMIC DNA]</scope>
    <source>
        <strain evidence="4 6">PEB0191</strain>
    </source>
</reference>
<feature type="compositionally biased region" description="Basic and acidic residues" evidence="2">
    <location>
        <begin position="94"/>
        <end position="107"/>
    </location>
</feature>
<feature type="transmembrane region" description="Helical" evidence="3">
    <location>
        <begin position="15"/>
        <end position="35"/>
    </location>
</feature>
<dbReference type="GO" id="GO:0005886">
    <property type="term" value="C:plasma membrane"/>
    <property type="evidence" value="ECO:0007669"/>
    <property type="project" value="UniProtKB-SubCell"/>
</dbReference>
<protein>
    <recommendedName>
        <fullName evidence="1">Putative membrane protein insertion efficiency factor</fullName>
    </recommendedName>
</protein>
<dbReference type="NCBIfam" id="TIGR00278">
    <property type="entry name" value="membrane protein insertion efficiency factor YidD"/>
    <property type="match status" value="1"/>
</dbReference>
<organism evidence="4 6">
    <name type="scientific">Frischella perrara</name>
    <dbReference type="NCBI Taxonomy" id="1267021"/>
    <lineage>
        <taxon>Bacteria</taxon>
        <taxon>Pseudomonadati</taxon>
        <taxon>Pseudomonadota</taxon>
        <taxon>Gammaproteobacteria</taxon>
        <taxon>Orbales</taxon>
        <taxon>Orbaceae</taxon>
        <taxon>Frischella</taxon>
    </lineage>
</organism>
<reference evidence="5 7" key="2">
    <citation type="submission" date="2018-05" db="EMBL/GenBank/DDBJ databases">
        <title>Reference genomes for bee gut microbiota database.</title>
        <authorList>
            <person name="Ellegaard K.M."/>
        </authorList>
    </citation>
    <scope>NUCLEOTIDE SEQUENCE [LARGE SCALE GENOMIC DNA]</scope>
    <source>
        <strain evidence="5 7">ESL0167</strain>
    </source>
</reference>
<name>A0A0A7S179_FRIPE</name>
<dbReference type="InterPro" id="IPR002696">
    <property type="entry name" value="Membr_insert_effic_factor_YidD"/>
</dbReference>
<evidence type="ECO:0000313" key="7">
    <source>
        <dbReference type="Proteomes" id="UP000247838"/>
    </source>
</evidence>
<comment type="subcellular location">
    <subcellularLocation>
        <location evidence="1">Cell membrane</location>
        <topology evidence="1">Peripheral membrane protein</topology>
        <orientation evidence="1">Cytoplasmic side</orientation>
    </subcellularLocation>
</comment>
<comment type="function">
    <text evidence="1">Could be involved in insertion of integral membrane proteins into the membrane.</text>
</comment>
<dbReference type="STRING" id="1267021.FPB0191_01467"/>
<dbReference type="PANTHER" id="PTHR33383:SF1">
    <property type="entry name" value="MEMBRANE PROTEIN INSERTION EFFICIENCY FACTOR-RELATED"/>
    <property type="match status" value="1"/>
</dbReference>
<dbReference type="OrthoDB" id="9801753at2"/>
<dbReference type="RefSeq" id="WP_082018272.1">
    <property type="nucleotide sequence ID" value="NZ_CALYQC010000003.1"/>
</dbReference>
<evidence type="ECO:0000313" key="5">
    <source>
        <dbReference type="EMBL" id="PXY94769.1"/>
    </source>
</evidence>
<keyword evidence="1" id="KW-1003">Cell membrane</keyword>
<dbReference type="Pfam" id="PF01809">
    <property type="entry name" value="YidD"/>
    <property type="match status" value="1"/>
</dbReference>
<dbReference type="EMBL" id="QGLM01000017">
    <property type="protein sequence ID" value="PXY94769.1"/>
    <property type="molecule type" value="Genomic_DNA"/>
</dbReference>
<evidence type="ECO:0000256" key="3">
    <source>
        <dbReference type="SAM" id="Phobius"/>
    </source>
</evidence>
<feature type="region of interest" description="Disordered" evidence="2">
    <location>
        <begin position="83"/>
        <end position="107"/>
    </location>
</feature>
<dbReference type="PANTHER" id="PTHR33383">
    <property type="entry name" value="MEMBRANE PROTEIN INSERTION EFFICIENCY FACTOR-RELATED"/>
    <property type="match status" value="1"/>
</dbReference>
<keyword evidence="1 3" id="KW-0472">Membrane</keyword>
<dbReference type="Proteomes" id="UP000030901">
    <property type="component" value="Chromosome"/>
</dbReference>
<sequence>MATTSFRSKKQKLKLFLSWINLFFVNCFIILIRFYQQIISPLLGPHCRFRPTCSEYAIIAFKRFGLIKGCWLTVKRILKCHPLNEGGEDPVPPKPDKIEKKTNGSTT</sequence>
<dbReference type="HAMAP" id="MF_00386">
    <property type="entry name" value="UPF0161_YidD"/>
    <property type="match status" value="1"/>
</dbReference>
<evidence type="ECO:0000256" key="1">
    <source>
        <dbReference type="HAMAP-Rule" id="MF_00386"/>
    </source>
</evidence>